<dbReference type="Proteomes" id="UP000027590">
    <property type="component" value="Unassembled WGS sequence"/>
</dbReference>
<feature type="region of interest" description="Disordered" evidence="1">
    <location>
        <begin position="300"/>
        <end position="322"/>
    </location>
</feature>
<feature type="compositionally biased region" description="Low complexity" evidence="1">
    <location>
        <begin position="300"/>
        <end position="317"/>
    </location>
</feature>
<reference evidence="2 3" key="1">
    <citation type="journal article" date="2014" name="Genome Biol. Evol.">
        <title>Acetic acid bacteria genomes reveal functional traits for adaptation to life in insect guts.</title>
        <authorList>
            <person name="Chouaia B."/>
            <person name="Gaiarsa S."/>
            <person name="Crotti E."/>
            <person name="Comandatore F."/>
            <person name="Degli Esposti M."/>
            <person name="Ricci I."/>
            <person name="Alma A."/>
            <person name="Favia G."/>
            <person name="Bandi C."/>
            <person name="Daffonchio D."/>
        </authorList>
    </citation>
    <scope>NUCLEOTIDE SEQUENCE [LARGE SCALE GENOMIC DNA]</scope>
    <source>
        <strain evidence="3">AM169</strain>
    </source>
</reference>
<sequence length="368" mass="40570">MTAGLPVPLQRDGQPVERLYPGWQCNGRHPAPAGMEVLSLQHRHTGQEACWWLTPEGDILACHALALDKRWSQKIREAVAPALQQLSTTLLGRVTPLPAEACFPHEAMAPLTNLPHTARLQLLGLWFRSVSRSLLVLSPATLLDGEETSLELEAADATGQPFAPRFIRAMLETRPAGPHTLACSPFSGRIIRAELTMPTDRGVACRFSDERNGETFYLFWPGPAGQIDPQTAQQPLFYHPQGELLLGDGPLTPLVPIFLLSWFISNPNCIEELKHAHPFRLEDYGVGKASALWKDIALSPSSSQTDTQATTQEETGQNRTSFPFSSGHWGQSFFFEAGRTAGLPDRDRLTPQDHEKTTGAGHENHDEP</sequence>
<evidence type="ECO:0000313" key="3">
    <source>
        <dbReference type="Proteomes" id="UP000027590"/>
    </source>
</evidence>
<dbReference type="AlphaFoldDB" id="A0A7U7G527"/>
<name>A0A7U7G527_9PROT</name>
<dbReference type="RefSeq" id="WP_043558953.1">
    <property type="nucleotide sequence ID" value="NZ_CBLY010000004.1"/>
</dbReference>
<reference evidence="2 3" key="2">
    <citation type="journal article" date="2014" name="PLoS ONE">
        <title>Evolution of mitochondria reconstructed from the energy metabolism of living bacteria.</title>
        <authorList>
            <person name="Degli Esposti M."/>
            <person name="Chouaia B."/>
            <person name="Comandatore F."/>
            <person name="Crotti E."/>
            <person name="Sassera D."/>
            <person name="Lievens P.M."/>
            <person name="Daffonchio D."/>
            <person name="Bandi C."/>
        </authorList>
    </citation>
    <scope>NUCLEOTIDE SEQUENCE [LARGE SCALE GENOMIC DNA]</scope>
    <source>
        <strain evidence="3">AM169</strain>
    </source>
</reference>
<feature type="compositionally biased region" description="Basic and acidic residues" evidence="1">
    <location>
        <begin position="344"/>
        <end position="368"/>
    </location>
</feature>
<comment type="caution">
    <text evidence="2">The sequence shown here is derived from an EMBL/GenBank/DDBJ whole genome shotgun (WGS) entry which is preliminary data.</text>
</comment>
<protein>
    <submittedName>
        <fullName evidence="2">Uncharacterized protein</fullName>
    </submittedName>
</protein>
<evidence type="ECO:0000313" key="2">
    <source>
        <dbReference type="EMBL" id="CDG33288.1"/>
    </source>
</evidence>
<organism evidence="2 3">
    <name type="scientific">Parasaccharibacter apium</name>
    <dbReference type="NCBI Taxonomy" id="1510841"/>
    <lineage>
        <taxon>Bacteria</taxon>
        <taxon>Pseudomonadati</taxon>
        <taxon>Pseudomonadota</taxon>
        <taxon>Alphaproteobacteria</taxon>
        <taxon>Acetobacterales</taxon>
        <taxon>Acetobacteraceae</taxon>
        <taxon>Parasaccharibacter</taxon>
    </lineage>
</organism>
<gene>
    <name evidence="2" type="ORF">SACS_0550</name>
</gene>
<feature type="region of interest" description="Disordered" evidence="1">
    <location>
        <begin position="340"/>
        <end position="368"/>
    </location>
</feature>
<accession>A0A7U7G527</accession>
<evidence type="ECO:0000256" key="1">
    <source>
        <dbReference type="SAM" id="MobiDB-lite"/>
    </source>
</evidence>
<proteinExistence type="predicted"/>
<dbReference type="EMBL" id="CBLY010000004">
    <property type="protein sequence ID" value="CDG33288.1"/>
    <property type="molecule type" value="Genomic_DNA"/>
</dbReference>